<reference evidence="3" key="1">
    <citation type="submission" date="2016-05" db="EMBL/GenBank/DDBJ databases">
        <authorList>
            <person name="Naeem Raeece"/>
        </authorList>
    </citation>
    <scope>NUCLEOTIDE SEQUENCE [LARGE SCALE GENOMIC DNA]</scope>
</reference>
<proteinExistence type="predicted"/>
<accession>A0A1A8WV45</accession>
<organism evidence="2 3">
    <name type="scientific">Plasmodium malariae</name>
    <dbReference type="NCBI Taxonomy" id="5858"/>
    <lineage>
        <taxon>Eukaryota</taxon>
        <taxon>Sar</taxon>
        <taxon>Alveolata</taxon>
        <taxon>Apicomplexa</taxon>
        <taxon>Aconoidasida</taxon>
        <taxon>Haemosporida</taxon>
        <taxon>Plasmodiidae</taxon>
        <taxon>Plasmodium</taxon>
        <taxon>Plasmodium (Plasmodium)</taxon>
    </lineage>
</organism>
<name>A0A1A8WV45_PLAMA</name>
<evidence type="ECO:0000256" key="1">
    <source>
        <dbReference type="SAM" id="Coils"/>
    </source>
</evidence>
<protein>
    <submittedName>
        <fullName evidence="2">Uncharacterized protein</fullName>
    </submittedName>
</protein>
<dbReference type="AlphaFoldDB" id="A0A1A8WV45"/>
<sequence>MGNIVSEQKRKPLTLLELSTKIGEYRTINEVFDEKNNPEMVEDPDFPKNMMNEALNNNTTIDGNSVQGTFVYYPNKRKPKMWIGNYKILNPEDILCANVAEKIGMTEMEWKNYIKRKKREQEDESKVVVDLNFDYPFREETNSLKEIFKKENIEFPYRKNDNLVQRSDSEFIGNSLHVNEEYEKLNDHDSYVYSHNKNCVTSGHGFFEDVYYDMTSENEGGEGEEVKEKYMKKEKEVKEEKYMKKEKNEKDAKERVEDKNELLNNSYINKLNKDITKFNLEQEQIIQEKRKDIYAYSSTNTSHLIVPQKNGSFLMKNVDSRKYDKKNIIEELINENKNKINSKIYSLKQKKREQYANLSSLSTKESLEIKKSSNKDNISKNKVYRSKTLVK</sequence>
<gene>
    <name evidence="2" type="ORF">PMALA_052100</name>
</gene>
<dbReference type="VEuPathDB" id="PlasmoDB:PmUG01_13025100"/>
<evidence type="ECO:0000313" key="3">
    <source>
        <dbReference type="Proteomes" id="UP000078597"/>
    </source>
</evidence>
<evidence type="ECO:0000313" key="2">
    <source>
        <dbReference type="EMBL" id="SBS96207.1"/>
    </source>
</evidence>
<feature type="coiled-coil region" evidence="1">
    <location>
        <begin position="235"/>
        <end position="288"/>
    </location>
</feature>
<dbReference type="Proteomes" id="UP000078597">
    <property type="component" value="Unassembled WGS sequence"/>
</dbReference>
<dbReference type="EMBL" id="FLQW01003799">
    <property type="protein sequence ID" value="SBS96207.1"/>
    <property type="molecule type" value="Genomic_DNA"/>
</dbReference>
<keyword evidence="1" id="KW-0175">Coiled coil</keyword>